<dbReference type="OrthoDB" id="9805215at2"/>
<dbReference type="Gene3D" id="3.80.30.20">
    <property type="entry name" value="tm_1862 like domain"/>
    <property type="match status" value="1"/>
</dbReference>
<evidence type="ECO:0000259" key="8">
    <source>
        <dbReference type="PROSITE" id="PS51449"/>
    </source>
</evidence>
<evidence type="ECO:0000256" key="5">
    <source>
        <dbReference type="ARBA" id="ARBA00022723"/>
    </source>
</evidence>
<gene>
    <name evidence="10" type="ORF">GQ61_02855</name>
</gene>
<name>A0A1W6N3L4_9PROT</name>
<proteinExistence type="predicted"/>
<dbReference type="GO" id="GO:0035598">
    <property type="term" value="F:tRNA (N(6)-L-threonylcarbamoyladenosine(37)-C(2))-methylthiotransferase activity"/>
    <property type="evidence" value="ECO:0007669"/>
    <property type="project" value="TreeGrafter"/>
</dbReference>
<dbReference type="PANTHER" id="PTHR11918:SF45">
    <property type="entry name" value="THREONYLCARBAMOYLADENOSINE TRNA METHYLTHIOTRANSFERASE"/>
    <property type="match status" value="1"/>
</dbReference>
<keyword evidence="2" id="KW-0004">4Fe-4S</keyword>
<dbReference type="SFLD" id="SFLDG01082">
    <property type="entry name" value="B12-binding_domain_containing"/>
    <property type="match status" value="1"/>
</dbReference>
<dbReference type="InterPro" id="IPR006467">
    <property type="entry name" value="MiaB-like_bact"/>
</dbReference>
<dbReference type="PROSITE" id="PS01278">
    <property type="entry name" value="MTTASE_RADICAL"/>
    <property type="match status" value="1"/>
</dbReference>
<dbReference type="PANTHER" id="PTHR11918">
    <property type="entry name" value="RADICAL SAM PROTEINS"/>
    <property type="match status" value="1"/>
</dbReference>
<evidence type="ECO:0000256" key="2">
    <source>
        <dbReference type="ARBA" id="ARBA00022485"/>
    </source>
</evidence>
<dbReference type="Proteomes" id="UP000237351">
    <property type="component" value="Chromosome"/>
</dbReference>
<dbReference type="NCBIfam" id="TIGR00089">
    <property type="entry name" value="MiaB/RimO family radical SAM methylthiotransferase"/>
    <property type="match status" value="1"/>
</dbReference>
<evidence type="ECO:0000313" key="11">
    <source>
        <dbReference type="Proteomes" id="UP000237351"/>
    </source>
</evidence>
<keyword evidence="6" id="KW-0408">Iron</keyword>
<dbReference type="RefSeq" id="WP_085785052.1">
    <property type="nucleotide sequence ID" value="NZ_CP008743.1"/>
</dbReference>
<feature type="domain" description="Radical SAM core" evidence="9">
    <location>
        <begin position="134"/>
        <end position="364"/>
    </location>
</feature>
<dbReference type="SUPFAM" id="SSF102114">
    <property type="entry name" value="Radical SAM enzymes"/>
    <property type="match status" value="1"/>
</dbReference>
<dbReference type="EMBL" id="CP008743">
    <property type="protein sequence ID" value="ARN84435.1"/>
    <property type="molecule type" value="Genomic_DNA"/>
</dbReference>
<evidence type="ECO:0000256" key="6">
    <source>
        <dbReference type="ARBA" id="ARBA00023004"/>
    </source>
</evidence>
<dbReference type="InterPro" id="IPR023404">
    <property type="entry name" value="rSAM_horseshoe"/>
</dbReference>
<keyword evidence="11" id="KW-1185">Reference proteome</keyword>
<dbReference type="GO" id="GO:0051539">
    <property type="term" value="F:4 iron, 4 sulfur cluster binding"/>
    <property type="evidence" value="ECO:0007669"/>
    <property type="project" value="UniProtKB-KW"/>
</dbReference>
<dbReference type="InterPro" id="IPR013848">
    <property type="entry name" value="Methylthiotransferase_N"/>
</dbReference>
<dbReference type="NCBIfam" id="TIGR01579">
    <property type="entry name" value="MiaB-like-C"/>
    <property type="match status" value="1"/>
</dbReference>
<dbReference type="InterPro" id="IPR005839">
    <property type="entry name" value="Methylthiotransferase"/>
</dbReference>
<keyword evidence="7" id="KW-0411">Iron-sulfur</keyword>
<dbReference type="InterPro" id="IPR007197">
    <property type="entry name" value="rSAM"/>
</dbReference>
<keyword evidence="5" id="KW-0479">Metal-binding</keyword>
<evidence type="ECO:0000256" key="4">
    <source>
        <dbReference type="ARBA" id="ARBA00022691"/>
    </source>
</evidence>
<feature type="domain" description="MTTase N-terminal" evidence="8">
    <location>
        <begin position="9"/>
        <end position="113"/>
    </location>
</feature>
<dbReference type="SFLD" id="SFLDS00029">
    <property type="entry name" value="Radical_SAM"/>
    <property type="match status" value="1"/>
</dbReference>
<keyword evidence="3" id="KW-0808">Transferase</keyword>
<dbReference type="InterPro" id="IPR058240">
    <property type="entry name" value="rSAM_sf"/>
</dbReference>
<dbReference type="AlphaFoldDB" id="A0A1W6N3L4"/>
<dbReference type="InterPro" id="IPR020612">
    <property type="entry name" value="Methylthiotransferase_CS"/>
</dbReference>
<evidence type="ECO:0000259" key="9">
    <source>
        <dbReference type="PROSITE" id="PS51918"/>
    </source>
</evidence>
<evidence type="ECO:0000256" key="3">
    <source>
        <dbReference type="ARBA" id="ARBA00022679"/>
    </source>
</evidence>
<reference evidence="10 11" key="1">
    <citation type="submission" date="2014-06" db="EMBL/GenBank/DDBJ databases">
        <title>The genome of the endonuclear symbiont Nucleicultrix amoebiphila.</title>
        <authorList>
            <person name="Schulz F."/>
            <person name="Horn M."/>
        </authorList>
    </citation>
    <scope>NUCLEOTIDE SEQUENCE [LARGE SCALE GENOMIC DNA]</scope>
    <source>
        <strain evidence="10 11">FS5</strain>
    </source>
</reference>
<accession>A0A1W6N3L4</accession>
<dbReference type="Gene3D" id="3.40.50.12160">
    <property type="entry name" value="Methylthiotransferase, N-terminal domain"/>
    <property type="match status" value="1"/>
</dbReference>
<dbReference type="KEGG" id="naf:GQ61_02855"/>
<dbReference type="InterPro" id="IPR038135">
    <property type="entry name" value="Methylthiotransferase_N_sf"/>
</dbReference>
<dbReference type="GO" id="GO:0046872">
    <property type="term" value="F:metal ion binding"/>
    <property type="evidence" value="ECO:0007669"/>
    <property type="project" value="UniProtKB-KW"/>
</dbReference>
<keyword evidence="4" id="KW-0949">S-adenosyl-L-methionine</keyword>
<evidence type="ECO:0000256" key="1">
    <source>
        <dbReference type="ARBA" id="ARBA00001966"/>
    </source>
</evidence>
<dbReference type="PROSITE" id="PS51918">
    <property type="entry name" value="RADICAL_SAM"/>
    <property type="match status" value="1"/>
</dbReference>
<dbReference type="STRING" id="1414854.GQ61_02855"/>
<organism evidence="10 11">
    <name type="scientific">Candidatus Nucleicultrix amoebiphila FS5</name>
    <dbReference type="NCBI Taxonomy" id="1414854"/>
    <lineage>
        <taxon>Bacteria</taxon>
        <taxon>Pseudomonadati</taxon>
        <taxon>Pseudomonadota</taxon>
        <taxon>Alphaproteobacteria</taxon>
        <taxon>Holosporales</taxon>
        <taxon>Candidatus Nucleicultricaceae</taxon>
        <taxon>Candidatus Nucleicultrix</taxon>
    </lineage>
</organism>
<evidence type="ECO:0000313" key="10">
    <source>
        <dbReference type="EMBL" id="ARN84435.1"/>
    </source>
</evidence>
<dbReference type="SMART" id="SM00729">
    <property type="entry name" value="Elp3"/>
    <property type="match status" value="1"/>
</dbReference>
<dbReference type="PROSITE" id="PS51449">
    <property type="entry name" value="MTTASE_N"/>
    <property type="match status" value="1"/>
</dbReference>
<protein>
    <submittedName>
        <fullName evidence="10">2-methylthioadenine synthase</fullName>
    </submittedName>
</protein>
<dbReference type="InterPro" id="IPR006638">
    <property type="entry name" value="Elp3/MiaA/NifB-like_rSAM"/>
</dbReference>
<comment type="cofactor">
    <cofactor evidence="1">
        <name>[4Fe-4S] cluster</name>
        <dbReference type="ChEBI" id="CHEBI:49883"/>
    </cofactor>
</comment>
<evidence type="ECO:0000256" key="7">
    <source>
        <dbReference type="ARBA" id="ARBA00023014"/>
    </source>
</evidence>
<sequence length="421" mass="47939">MSDKVLNTSKPQIITFGCRLNTYESEVMRDHAEQQSLDNAIIINTCAVTNEAERQARQAIRKARRENPEAYIIVTGCSVQINPEFYATMPEVDRVLGNHEKMQKKHFYRQVSDKVHVTDIMEIKETANHLISGFENRSRAFIQIQNGCNHRCTFCTIPYGRGNNRSVPMGEISQQIATLLENDCQEIVFTGVDITDYGKDLPGFPTLGQMTKRVLKQHPSLTRLRLTSLDPSEVEETLFDIIASENRLMPHFHISLQAGDNMILKRMKRRHLREDVINFCNKIRSLKSDAVFGADIIAGFPTETEEMFQNSLKLVEECNITYLHVFPYSAKKDTPAARMPQVPGDLIKERAQRLRALGKIQLDKFLKSRLGLEETILMEANLRGRTNHYAPAKIIETPAKEGQILKAKVVDIKDQTLIIKG</sequence>
<dbReference type="Pfam" id="PF00919">
    <property type="entry name" value="UPF0004"/>
    <property type="match status" value="1"/>
</dbReference>
<dbReference type="Pfam" id="PF04055">
    <property type="entry name" value="Radical_SAM"/>
    <property type="match status" value="1"/>
</dbReference>